<dbReference type="EMBL" id="JAOCZP010000010">
    <property type="protein sequence ID" value="MCT7377963.1"/>
    <property type="molecule type" value="Genomic_DNA"/>
</dbReference>
<dbReference type="Proteomes" id="UP001320831">
    <property type="component" value="Unassembled WGS sequence"/>
</dbReference>
<proteinExistence type="predicted"/>
<sequence>MAHDFLLYDCGIKRTRIIALVTGRIGDQENQLTIGWDLPMERAVAEVLSPMLQRKDAEAKKGGLVL</sequence>
<name>A0ABT2LTU9_9HYPH</name>
<protein>
    <submittedName>
        <fullName evidence="1">Uncharacterized protein</fullName>
    </submittedName>
</protein>
<organism evidence="1 2">
    <name type="scientific">Chelativorans salis</name>
    <dbReference type="NCBI Taxonomy" id="2978478"/>
    <lineage>
        <taxon>Bacteria</taxon>
        <taxon>Pseudomonadati</taxon>
        <taxon>Pseudomonadota</taxon>
        <taxon>Alphaproteobacteria</taxon>
        <taxon>Hyphomicrobiales</taxon>
        <taxon>Phyllobacteriaceae</taxon>
        <taxon>Chelativorans</taxon>
    </lineage>
</organism>
<comment type="caution">
    <text evidence="1">The sequence shown here is derived from an EMBL/GenBank/DDBJ whole genome shotgun (WGS) entry which is preliminary data.</text>
</comment>
<evidence type="ECO:0000313" key="2">
    <source>
        <dbReference type="Proteomes" id="UP001320831"/>
    </source>
</evidence>
<accession>A0ABT2LTU9</accession>
<keyword evidence="2" id="KW-1185">Reference proteome</keyword>
<gene>
    <name evidence="1" type="ORF">N5A92_23370</name>
</gene>
<dbReference type="RefSeq" id="WP_260906709.1">
    <property type="nucleotide sequence ID" value="NZ_JAOCZP010000010.1"/>
</dbReference>
<evidence type="ECO:0000313" key="1">
    <source>
        <dbReference type="EMBL" id="MCT7377963.1"/>
    </source>
</evidence>
<reference evidence="1 2" key="1">
    <citation type="submission" date="2022-09" db="EMBL/GenBank/DDBJ databases">
        <title>Chelativorans salina sp. nov., a novel slightly halophilic bacterium isolated from a saline lake sediment enrichment.</title>
        <authorList>
            <person name="Gao L."/>
            <person name="Fang B.-Z."/>
            <person name="Li W.-J."/>
        </authorList>
    </citation>
    <scope>NUCLEOTIDE SEQUENCE [LARGE SCALE GENOMIC DNA]</scope>
    <source>
        <strain evidence="1 2">EGI FJ00035</strain>
    </source>
</reference>